<keyword evidence="2" id="KW-1185">Reference proteome</keyword>
<dbReference type="EMBL" id="JAPDHF010000024">
    <property type="protein sequence ID" value="KAJ4004301.1"/>
    <property type="molecule type" value="Genomic_DNA"/>
</dbReference>
<evidence type="ECO:0008006" key="3">
    <source>
        <dbReference type="Google" id="ProtNLM"/>
    </source>
</evidence>
<dbReference type="Proteomes" id="UP001152130">
    <property type="component" value="Unassembled WGS sequence"/>
</dbReference>
<gene>
    <name evidence="1" type="ORF">NW766_011605</name>
</gene>
<evidence type="ECO:0000313" key="2">
    <source>
        <dbReference type="Proteomes" id="UP001152130"/>
    </source>
</evidence>
<dbReference type="AlphaFoldDB" id="A0A9W8U5E3"/>
<dbReference type="InterPro" id="IPR009003">
    <property type="entry name" value="Peptidase_S1_PA"/>
</dbReference>
<dbReference type="Gene3D" id="2.40.10.10">
    <property type="entry name" value="Trypsin-like serine proteases"/>
    <property type="match status" value="1"/>
</dbReference>
<proteinExistence type="predicted"/>
<evidence type="ECO:0000313" key="1">
    <source>
        <dbReference type="EMBL" id="KAJ4004301.1"/>
    </source>
</evidence>
<protein>
    <recommendedName>
        <fullName evidence="3">Peptidase S1 domain-containing protein</fullName>
    </recommendedName>
</protein>
<organism evidence="1 2">
    <name type="scientific">Fusarium irregulare</name>
    <dbReference type="NCBI Taxonomy" id="2494466"/>
    <lineage>
        <taxon>Eukaryota</taxon>
        <taxon>Fungi</taxon>
        <taxon>Dikarya</taxon>
        <taxon>Ascomycota</taxon>
        <taxon>Pezizomycotina</taxon>
        <taxon>Sordariomycetes</taxon>
        <taxon>Hypocreomycetidae</taxon>
        <taxon>Hypocreales</taxon>
        <taxon>Nectriaceae</taxon>
        <taxon>Fusarium</taxon>
        <taxon>Fusarium incarnatum-equiseti species complex</taxon>
    </lineage>
</organism>
<accession>A0A9W8U5E3</accession>
<reference evidence="1" key="1">
    <citation type="submission" date="2022-10" db="EMBL/GenBank/DDBJ databases">
        <title>Fusarium specimens isolated from Avocado Roots.</title>
        <authorList>
            <person name="Stajich J."/>
            <person name="Roper C."/>
            <person name="Heimlech-Rivalta G."/>
        </authorList>
    </citation>
    <scope>NUCLEOTIDE SEQUENCE</scope>
    <source>
        <strain evidence="1">CF00143</strain>
    </source>
</reference>
<dbReference type="OrthoDB" id="5424209at2759"/>
<dbReference type="SUPFAM" id="SSF50494">
    <property type="entry name" value="Trypsin-like serine proteases"/>
    <property type="match status" value="1"/>
</dbReference>
<comment type="caution">
    <text evidence="1">The sequence shown here is derived from an EMBL/GenBank/DDBJ whole genome shotgun (WGS) entry which is preliminary data.</text>
</comment>
<dbReference type="InterPro" id="IPR043504">
    <property type="entry name" value="Peptidase_S1_PA_chymotrypsin"/>
</dbReference>
<name>A0A9W8U5E3_9HYPO</name>
<sequence length="141" mass="15194">MFDEVEEDSPYLGSLNLGGHTIDIGPDTIPDEEIGLTEFVMKYGAVTHYTLGKANAVKSVVRQATPDGQCHHSTEWGIVGIGKAFSEPGDSGSCVFNRHGQIGGMLTGGLGDDERCDITYVTPIHWLLEDIRQSFGGLRLA</sequence>